<proteinExistence type="predicted"/>
<name>A0A6L5QGJ7_9BURK</name>
<evidence type="ECO:0000313" key="2">
    <source>
        <dbReference type="EMBL" id="MRX08836.1"/>
    </source>
</evidence>
<dbReference type="AlphaFoldDB" id="A0A6L5QGJ7"/>
<organism evidence="2 3">
    <name type="scientific">Duganella alba</name>
    <dbReference type="NCBI Taxonomy" id="2666081"/>
    <lineage>
        <taxon>Bacteria</taxon>
        <taxon>Pseudomonadati</taxon>
        <taxon>Pseudomonadota</taxon>
        <taxon>Betaproteobacteria</taxon>
        <taxon>Burkholderiales</taxon>
        <taxon>Oxalobacteraceae</taxon>
        <taxon>Telluria group</taxon>
        <taxon>Duganella</taxon>
    </lineage>
</organism>
<comment type="caution">
    <text evidence="2">The sequence shown here is derived from an EMBL/GenBank/DDBJ whole genome shotgun (WGS) entry which is preliminary data.</text>
</comment>
<keyword evidence="3" id="KW-1185">Reference proteome</keyword>
<reference evidence="2 3" key="1">
    <citation type="submission" date="2019-11" db="EMBL/GenBank/DDBJ databases">
        <title>Novel species isolated from a subtropical stream in China.</title>
        <authorList>
            <person name="Lu H."/>
        </authorList>
    </citation>
    <scope>NUCLEOTIDE SEQUENCE [LARGE SCALE GENOMIC DNA]</scope>
    <source>
        <strain evidence="2 3">FT25W</strain>
    </source>
</reference>
<protein>
    <recommendedName>
        <fullName evidence="4">DUF2059 domain-containing protein</fullName>
    </recommendedName>
</protein>
<evidence type="ECO:0000313" key="3">
    <source>
        <dbReference type="Proteomes" id="UP000481037"/>
    </source>
</evidence>
<feature type="chain" id="PRO_5026904859" description="DUF2059 domain-containing protein" evidence="1">
    <location>
        <begin position="29"/>
        <end position="176"/>
    </location>
</feature>
<dbReference type="Proteomes" id="UP000481037">
    <property type="component" value="Unassembled WGS sequence"/>
</dbReference>
<gene>
    <name evidence="2" type="ORF">GJ697_13405</name>
</gene>
<evidence type="ECO:0008006" key="4">
    <source>
        <dbReference type="Google" id="ProtNLM"/>
    </source>
</evidence>
<accession>A0A6L5QGJ7</accession>
<feature type="signal peptide" evidence="1">
    <location>
        <begin position="1"/>
        <end position="28"/>
    </location>
</feature>
<evidence type="ECO:0000256" key="1">
    <source>
        <dbReference type="SAM" id="SignalP"/>
    </source>
</evidence>
<sequence>MRKNYQGVDLKSFSALLMSTLLAGAVHAATPNPDAAQIKAAHDLMASMQAEKMMRMTAGMSKYASPEQRKQVMDKVINLQPEFVYTRLATPVAKLLSTETALEMTRYYKSSYGQRVLHDTYNSSAQMYPSAPKPTPAEQAELKKPAYLKADQEFKANEQAIHHETFVLLKEIINGK</sequence>
<keyword evidence="1" id="KW-0732">Signal</keyword>
<dbReference type="EMBL" id="WKJM01000010">
    <property type="protein sequence ID" value="MRX08836.1"/>
    <property type="molecule type" value="Genomic_DNA"/>
</dbReference>